<protein>
    <submittedName>
        <fullName evidence="1">Uncharacterized protein</fullName>
    </submittedName>
</protein>
<reference evidence="1" key="1">
    <citation type="submission" date="2020-08" db="EMBL/GenBank/DDBJ databases">
        <title>Multicomponent nature underlies the extraordinary mechanical properties of spider dragline silk.</title>
        <authorList>
            <person name="Kono N."/>
            <person name="Nakamura H."/>
            <person name="Mori M."/>
            <person name="Yoshida Y."/>
            <person name="Ohtoshi R."/>
            <person name="Malay A.D."/>
            <person name="Moran D.A.P."/>
            <person name="Tomita M."/>
            <person name="Numata K."/>
            <person name="Arakawa K."/>
        </authorList>
    </citation>
    <scope>NUCLEOTIDE SEQUENCE</scope>
</reference>
<name>A0A8X6QXZ5_NEPPI</name>
<dbReference type="AlphaFoldDB" id="A0A8X6QXZ5"/>
<proteinExistence type="predicted"/>
<dbReference type="Proteomes" id="UP000887013">
    <property type="component" value="Unassembled WGS sequence"/>
</dbReference>
<evidence type="ECO:0000313" key="2">
    <source>
        <dbReference type="Proteomes" id="UP000887013"/>
    </source>
</evidence>
<keyword evidence="2" id="KW-1185">Reference proteome</keyword>
<accession>A0A8X6QXZ5</accession>
<evidence type="ECO:0000313" key="1">
    <source>
        <dbReference type="EMBL" id="GFU42957.1"/>
    </source>
</evidence>
<sequence>MLILLKRLIVDLKGRKQIDNTENKNVFVSIGIIWKIIEERSLRWGGFWKRQAQKLEAWLKKIVGRSSLSLKVEKMVFRWLVPDLSHNWTAAPYSPFHSPSPNS</sequence>
<dbReference type="EMBL" id="BMAW01132298">
    <property type="protein sequence ID" value="GFU42957.1"/>
    <property type="molecule type" value="Genomic_DNA"/>
</dbReference>
<comment type="caution">
    <text evidence="1">The sequence shown here is derived from an EMBL/GenBank/DDBJ whole genome shotgun (WGS) entry which is preliminary data.</text>
</comment>
<gene>
    <name evidence="1" type="ORF">NPIL_190831</name>
</gene>
<organism evidence="1 2">
    <name type="scientific">Nephila pilipes</name>
    <name type="common">Giant wood spider</name>
    <name type="synonym">Nephila maculata</name>
    <dbReference type="NCBI Taxonomy" id="299642"/>
    <lineage>
        <taxon>Eukaryota</taxon>
        <taxon>Metazoa</taxon>
        <taxon>Ecdysozoa</taxon>
        <taxon>Arthropoda</taxon>
        <taxon>Chelicerata</taxon>
        <taxon>Arachnida</taxon>
        <taxon>Araneae</taxon>
        <taxon>Araneomorphae</taxon>
        <taxon>Entelegynae</taxon>
        <taxon>Araneoidea</taxon>
        <taxon>Nephilidae</taxon>
        <taxon>Nephila</taxon>
    </lineage>
</organism>